<organism evidence="2 3">
    <name type="scientific">Populus alba x Populus x berolinensis</name>
    <dbReference type="NCBI Taxonomy" id="444605"/>
    <lineage>
        <taxon>Eukaryota</taxon>
        <taxon>Viridiplantae</taxon>
        <taxon>Streptophyta</taxon>
        <taxon>Embryophyta</taxon>
        <taxon>Tracheophyta</taxon>
        <taxon>Spermatophyta</taxon>
        <taxon>Magnoliopsida</taxon>
        <taxon>eudicotyledons</taxon>
        <taxon>Gunneridae</taxon>
        <taxon>Pentapetalae</taxon>
        <taxon>rosids</taxon>
        <taxon>fabids</taxon>
        <taxon>Malpighiales</taxon>
        <taxon>Salicaceae</taxon>
        <taxon>Saliceae</taxon>
        <taxon>Populus</taxon>
    </lineage>
</organism>
<proteinExistence type="predicted"/>
<gene>
    <name evidence="2" type="ORF">NC653_026552</name>
</gene>
<protein>
    <submittedName>
        <fullName evidence="2">Uncharacterized protein</fullName>
    </submittedName>
</protein>
<dbReference type="EMBL" id="JAQIZT010000010">
    <property type="protein sequence ID" value="KAJ6983773.1"/>
    <property type="molecule type" value="Genomic_DNA"/>
</dbReference>
<feature type="transmembrane region" description="Helical" evidence="1">
    <location>
        <begin position="80"/>
        <end position="105"/>
    </location>
</feature>
<accession>A0AAD6ME30</accession>
<keyword evidence="1" id="KW-1133">Transmembrane helix</keyword>
<keyword evidence="1" id="KW-0812">Transmembrane</keyword>
<dbReference type="AlphaFoldDB" id="A0AAD6ME30"/>
<keyword evidence="3" id="KW-1185">Reference proteome</keyword>
<evidence type="ECO:0000256" key="1">
    <source>
        <dbReference type="SAM" id="Phobius"/>
    </source>
</evidence>
<dbReference type="Proteomes" id="UP001164929">
    <property type="component" value="Chromosome 10"/>
</dbReference>
<reference evidence="2" key="1">
    <citation type="journal article" date="2023" name="Mol. Ecol. Resour.">
        <title>Chromosome-level genome assembly of a triploid poplar Populus alba 'Berolinensis'.</title>
        <authorList>
            <person name="Chen S."/>
            <person name="Yu Y."/>
            <person name="Wang X."/>
            <person name="Wang S."/>
            <person name="Zhang T."/>
            <person name="Zhou Y."/>
            <person name="He R."/>
            <person name="Meng N."/>
            <person name="Wang Y."/>
            <person name="Liu W."/>
            <person name="Liu Z."/>
            <person name="Liu J."/>
            <person name="Guo Q."/>
            <person name="Huang H."/>
            <person name="Sederoff R.R."/>
            <person name="Wang G."/>
            <person name="Qu G."/>
            <person name="Chen S."/>
        </authorList>
    </citation>
    <scope>NUCLEOTIDE SEQUENCE</scope>
    <source>
        <strain evidence="2">SC-2020</strain>
    </source>
</reference>
<evidence type="ECO:0000313" key="3">
    <source>
        <dbReference type="Proteomes" id="UP001164929"/>
    </source>
</evidence>
<keyword evidence="1" id="KW-0472">Membrane</keyword>
<sequence>MDGTNWRCVADGQGAKEDQGYKFTRENEMTKVLSCYGTHEKREVVSSDEDVFKIRHVLVFHSRFSDSWLRRIVDVRPVPVIYADALVFFANLFSGRTLILVLLVFP</sequence>
<name>A0AAD6ME30_9ROSI</name>
<comment type="caution">
    <text evidence="2">The sequence shown here is derived from an EMBL/GenBank/DDBJ whole genome shotgun (WGS) entry which is preliminary data.</text>
</comment>
<evidence type="ECO:0000313" key="2">
    <source>
        <dbReference type="EMBL" id="KAJ6983773.1"/>
    </source>
</evidence>